<protein>
    <submittedName>
        <fullName evidence="2">Phosphotransferase family protein</fullName>
    </submittedName>
</protein>
<dbReference type="Pfam" id="PF01636">
    <property type="entry name" value="APH"/>
    <property type="match status" value="1"/>
</dbReference>
<dbReference type="Gene3D" id="3.90.1200.10">
    <property type="match status" value="1"/>
</dbReference>
<proteinExistence type="predicted"/>
<feature type="domain" description="Aminoglycoside phosphotransferase" evidence="1">
    <location>
        <begin position="25"/>
        <end position="270"/>
    </location>
</feature>
<dbReference type="InterPro" id="IPR051678">
    <property type="entry name" value="AGP_Transferase"/>
</dbReference>
<reference evidence="2" key="1">
    <citation type="submission" date="2024-07" db="EMBL/GenBank/DDBJ databases">
        <authorList>
            <person name="Yu S.T."/>
        </authorList>
    </citation>
    <scope>NUCLEOTIDE SEQUENCE</scope>
    <source>
        <strain evidence="2">R35</strain>
    </source>
</reference>
<organism evidence="2">
    <name type="scientific">Streptomyces sp. R35</name>
    <dbReference type="NCBI Taxonomy" id="3238630"/>
    <lineage>
        <taxon>Bacteria</taxon>
        <taxon>Bacillati</taxon>
        <taxon>Actinomycetota</taxon>
        <taxon>Actinomycetes</taxon>
        <taxon>Kitasatosporales</taxon>
        <taxon>Streptomycetaceae</taxon>
        <taxon>Streptomyces</taxon>
    </lineage>
</organism>
<accession>A0AB39SLC1</accession>
<sequence>MDGWERARRVLGMAGLPSGSLADRRALAGGTYNEVEELRLTDGTRYVLKVPPSATTPGLTHEQELLVSEAEFYRAAATVGVPAPWVVGDLFDGHLLMTHCPGAPWGDLPPGEQTSLREELGRLVARLHSVTGPGFGYPSGALGPLAPDWRAAFTAMYDAVLDDARRYRAWLPRPVDEVARTAKTAYDALGEVAVPRLVHFDLWQGNILVERTEAGARIGGLIDGERMFWGDPLADFVSLALLGDIKQDKDFLTGYQEAGGRAEFDTPARQRLALYRSYLYLIMLVETVPRAPGDEHVAWVREAVGPQLVAALDEIA</sequence>
<evidence type="ECO:0000313" key="2">
    <source>
        <dbReference type="EMBL" id="XDQ67676.1"/>
    </source>
</evidence>
<dbReference type="EMBL" id="CP163440">
    <property type="protein sequence ID" value="XDQ67676.1"/>
    <property type="molecule type" value="Genomic_DNA"/>
</dbReference>
<dbReference type="RefSeq" id="WP_369264550.1">
    <property type="nucleotide sequence ID" value="NZ_CP163440.1"/>
</dbReference>
<dbReference type="PANTHER" id="PTHR21310:SF15">
    <property type="entry name" value="AMINOGLYCOSIDE PHOSPHOTRANSFERASE DOMAIN-CONTAINING PROTEIN"/>
    <property type="match status" value="1"/>
</dbReference>
<dbReference type="InterPro" id="IPR011009">
    <property type="entry name" value="Kinase-like_dom_sf"/>
</dbReference>
<dbReference type="InterPro" id="IPR002575">
    <property type="entry name" value="Aminoglycoside_PTrfase"/>
</dbReference>
<name>A0AB39SLC1_9ACTN</name>
<dbReference type="SUPFAM" id="SSF56112">
    <property type="entry name" value="Protein kinase-like (PK-like)"/>
    <property type="match status" value="1"/>
</dbReference>
<evidence type="ECO:0000259" key="1">
    <source>
        <dbReference type="Pfam" id="PF01636"/>
    </source>
</evidence>
<dbReference type="PANTHER" id="PTHR21310">
    <property type="entry name" value="AMINOGLYCOSIDE PHOSPHOTRANSFERASE-RELATED-RELATED"/>
    <property type="match status" value="1"/>
</dbReference>
<gene>
    <name evidence="2" type="ORF">AB5J50_46310</name>
</gene>
<dbReference type="AlphaFoldDB" id="A0AB39SLC1"/>